<evidence type="ECO:0000313" key="3">
    <source>
        <dbReference type="Proteomes" id="UP000016930"/>
    </source>
</evidence>
<organism evidence="2 3">
    <name type="scientific">Ceriporiopsis subvermispora (strain B)</name>
    <name type="common">White-rot fungus</name>
    <name type="synonym">Gelatoporia subvermispora</name>
    <dbReference type="NCBI Taxonomy" id="914234"/>
    <lineage>
        <taxon>Eukaryota</taxon>
        <taxon>Fungi</taxon>
        <taxon>Dikarya</taxon>
        <taxon>Basidiomycota</taxon>
        <taxon>Agaricomycotina</taxon>
        <taxon>Agaricomycetes</taxon>
        <taxon>Polyporales</taxon>
        <taxon>Gelatoporiaceae</taxon>
        <taxon>Gelatoporia</taxon>
    </lineage>
</organism>
<proteinExistence type="predicted"/>
<evidence type="ECO:0000313" key="2">
    <source>
        <dbReference type="EMBL" id="EMD39742.1"/>
    </source>
</evidence>
<feature type="region of interest" description="Disordered" evidence="1">
    <location>
        <begin position="20"/>
        <end position="48"/>
    </location>
</feature>
<dbReference type="EMBL" id="KB445793">
    <property type="protein sequence ID" value="EMD39742.1"/>
    <property type="molecule type" value="Genomic_DNA"/>
</dbReference>
<feature type="region of interest" description="Disordered" evidence="1">
    <location>
        <begin position="172"/>
        <end position="242"/>
    </location>
</feature>
<keyword evidence="3" id="KW-1185">Reference proteome</keyword>
<feature type="compositionally biased region" description="Basic and acidic residues" evidence="1">
    <location>
        <begin position="20"/>
        <end position="34"/>
    </location>
</feature>
<dbReference type="HOGENOM" id="CLU_1147072_0_0_1"/>
<feature type="compositionally biased region" description="Basic and acidic residues" evidence="1">
    <location>
        <begin position="175"/>
        <end position="228"/>
    </location>
</feature>
<evidence type="ECO:0000256" key="1">
    <source>
        <dbReference type="SAM" id="MobiDB-lite"/>
    </source>
</evidence>
<dbReference type="AlphaFoldDB" id="M2RMP3"/>
<sequence>MVIASRSSSSPRVIYLYQKEVKGGDSDSDSDKEPSQPVRSSGIAKTKHQDIDKEKFAWGFKIAKTPAYPCTKAANPVHGHGASDFTRYLEDYCQRAPGASRKAIEVLSTAIESSQYLVYMQFKVRLPDVPQVHLSKKIVLDTVHASPAQPSKGPQPAVAPFFLLTVNNNGHKPWQYKESEEDRKNEDDEKSEDYKGCEDEENEKDKVYKEADGRGYKKVEKYKENKENEENEKNEEGNKFRR</sequence>
<protein>
    <submittedName>
        <fullName evidence="2">Uncharacterized protein</fullName>
    </submittedName>
</protein>
<dbReference type="Proteomes" id="UP000016930">
    <property type="component" value="Unassembled WGS sequence"/>
</dbReference>
<accession>M2RMP3</accession>
<name>M2RMP3_CERS8</name>
<reference evidence="2 3" key="1">
    <citation type="journal article" date="2012" name="Proc. Natl. Acad. Sci. U.S.A.">
        <title>Comparative genomics of Ceriporiopsis subvermispora and Phanerochaete chrysosporium provide insight into selective ligninolysis.</title>
        <authorList>
            <person name="Fernandez-Fueyo E."/>
            <person name="Ruiz-Duenas F.J."/>
            <person name="Ferreira P."/>
            <person name="Floudas D."/>
            <person name="Hibbett D.S."/>
            <person name="Canessa P."/>
            <person name="Larrondo L.F."/>
            <person name="James T.Y."/>
            <person name="Seelenfreund D."/>
            <person name="Lobos S."/>
            <person name="Polanco R."/>
            <person name="Tello M."/>
            <person name="Honda Y."/>
            <person name="Watanabe T."/>
            <person name="Watanabe T."/>
            <person name="Ryu J.S."/>
            <person name="Kubicek C.P."/>
            <person name="Schmoll M."/>
            <person name="Gaskell J."/>
            <person name="Hammel K.E."/>
            <person name="St John F.J."/>
            <person name="Vanden Wymelenberg A."/>
            <person name="Sabat G."/>
            <person name="Splinter BonDurant S."/>
            <person name="Syed K."/>
            <person name="Yadav J.S."/>
            <person name="Doddapaneni H."/>
            <person name="Subramanian V."/>
            <person name="Lavin J.L."/>
            <person name="Oguiza J.A."/>
            <person name="Perez G."/>
            <person name="Pisabarro A.G."/>
            <person name="Ramirez L."/>
            <person name="Santoyo F."/>
            <person name="Master E."/>
            <person name="Coutinho P.M."/>
            <person name="Henrissat B."/>
            <person name="Lombard V."/>
            <person name="Magnuson J.K."/>
            <person name="Kuees U."/>
            <person name="Hori C."/>
            <person name="Igarashi K."/>
            <person name="Samejima M."/>
            <person name="Held B.W."/>
            <person name="Barry K.W."/>
            <person name="LaButti K.M."/>
            <person name="Lapidus A."/>
            <person name="Lindquist E.A."/>
            <person name="Lucas S.M."/>
            <person name="Riley R."/>
            <person name="Salamov A.A."/>
            <person name="Hoffmeister D."/>
            <person name="Schwenk D."/>
            <person name="Hadar Y."/>
            <person name="Yarden O."/>
            <person name="de Vries R.P."/>
            <person name="Wiebenga A."/>
            <person name="Stenlid J."/>
            <person name="Eastwood D."/>
            <person name="Grigoriev I.V."/>
            <person name="Berka R.M."/>
            <person name="Blanchette R.A."/>
            <person name="Kersten P."/>
            <person name="Martinez A.T."/>
            <person name="Vicuna R."/>
            <person name="Cullen D."/>
        </authorList>
    </citation>
    <scope>NUCLEOTIDE SEQUENCE [LARGE SCALE GENOMIC DNA]</scope>
    <source>
        <strain evidence="2 3">B</strain>
    </source>
</reference>
<gene>
    <name evidence="2" type="ORF">CERSUDRAFT_71609</name>
</gene>